<dbReference type="EMBL" id="LGIQ01000009">
    <property type="protein sequence ID" value="KNB70746.1"/>
    <property type="molecule type" value="Genomic_DNA"/>
</dbReference>
<evidence type="ECO:0000313" key="2">
    <source>
        <dbReference type="EMBL" id="GED69769.1"/>
    </source>
</evidence>
<dbReference type="SUPFAM" id="SSF75304">
    <property type="entry name" value="Amidase signature (AS) enzymes"/>
    <property type="match status" value="1"/>
</dbReference>
<dbReference type="Pfam" id="PF01425">
    <property type="entry name" value="Amidase"/>
    <property type="match status" value="1"/>
</dbReference>
<reference evidence="2 5" key="3">
    <citation type="submission" date="2019-06" db="EMBL/GenBank/DDBJ databases">
        <title>Whole genome shotgun sequence of Brevibacillus reuszeri NBRC 15719.</title>
        <authorList>
            <person name="Hosoyama A."/>
            <person name="Uohara A."/>
            <person name="Ohji S."/>
            <person name="Ichikawa N."/>
        </authorList>
    </citation>
    <scope>NUCLEOTIDE SEQUENCE [LARGE SCALE GENOMIC DNA]</scope>
    <source>
        <strain evidence="2 5">NBRC 15719</strain>
    </source>
</reference>
<feature type="domain" description="Amidase" evidence="1">
    <location>
        <begin position="5"/>
        <end position="45"/>
    </location>
</feature>
<organism evidence="3 4">
    <name type="scientific">Brevibacillus reuszeri</name>
    <dbReference type="NCBI Taxonomy" id="54915"/>
    <lineage>
        <taxon>Bacteria</taxon>
        <taxon>Bacillati</taxon>
        <taxon>Bacillota</taxon>
        <taxon>Bacilli</taxon>
        <taxon>Bacillales</taxon>
        <taxon>Paenibacillaceae</taxon>
        <taxon>Brevibacillus</taxon>
    </lineage>
</organism>
<dbReference type="EMBL" id="BJON01000014">
    <property type="protein sequence ID" value="GED69769.1"/>
    <property type="molecule type" value="Genomic_DNA"/>
</dbReference>
<proteinExistence type="predicted"/>
<dbReference type="Proteomes" id="UP000036834">
    <property type="component" value="Unassembled WGS sequence"/>
</dbReference>
<evidence type="ECO:0000259" key="1">
    <source>
        <dbReference type="Pfam" id="PF01425"/>
    </source>
</evidence>
<evidence type="ECO:0000313" key="5">
    <source>
        <dbReference type="Proteomes" id="UP000319578"/>
    </source>
</evidence>
<dbReference type="InterPro" id="IPR036928">
    <property type="entry name" value="AS_sf"/>
</dbReference>
<accession>A0A0K9YPZ5</accession>
<dbReference type="OrthoDB" id="182039at2"/>
<evidence type="ECO:0000313" key="3">
    <source>
        <dbReference type="EMBL" id="KNB70746.1"/>
    </source>
</evidence>
<keyword evidence="5" id="KW-1185">Reference proteome</keyword>
<dbReference type="STRING" id="54915.ADS79_17945"/>
<name>A0A0K9YPZ5_9BACL</name>
<dbReference type="Gene3D" id="3.90.1300.10">
    <property type="entry name" value="Amidase signature (AS) domain"/>
    <property type="match status" value="1"/>
</dbReference>
<protein>
    <recommendedName>
        <fullName evidence="1">Amidase domain-containing protein</fullName>
    </recommendedName>
</protein>
<reference evidence="3" key="2">
    <citation type="submission" date="2015-07" db="EMBL/GenBank/DDBJ databases">
        <title>MeaNS - Measles Nucleotide Surveillance Program.</title>
        <authorList>
            <person name="Tran T."/>
            <person name="Druce J."/>
        </authorList>
    </citation>
    <scope>NUCLEOTIDE SEQUENCE</scope>
    <source>
        <strain evidence="3">DSM 9887</strain>
    </source>
</reference>
<reference evidence="4" key="1">
    <citation type="submission" date="2015-07" db="EMBL/GenBank/DDBJ databases">
        <title>Genome sequencing project for genomic taxonomy and phylogenomics of Bacillus-like bacteria.</title>
        <authorList>
            <person name="Liu B."/>
            <person name="Wang J."/>
            <person name="Zhu Y."/>
            <person name="Liu G."/>
            <person name="Chen Q."/>
            <person name="Chen Z."/>
            <person name="Lan J."/>
            <person name="Che J."/>
            <person name="Ge C."/>
            <person name="Shi H."/>
            <person name="Pan Z."/>
            <person name="Liu X."/>
        </authorList>
    </citation>
    <scope>NUCLEOTIDE SEQUENCE [LARGE SCALE GENOMIC DNA]</scope>
    <source>
        <strain evidence="4">DSM 9887</strain>
    </source>
</reference>
<dbReference type="PATRIC" id="fig|54915.3.peg.2673"/>
<gene>
    <name evidence="3" type="ORF">ADS79_17945</name>
    <name evidence="2" type="ORF">BRE01_34710</name>
</gene>
<evidence type="ECO:0000313" key="4">
    <source>
        <dbReference type="Proteomes" id="UP000036834"/>
    </source>
</evidence>
<dbReference type="Proteomes" id="UP000319578">
    <property type="component" value="Unassembled WGS sequence"/>
</dbReference>
<comment type="caution">
    <text evidence="3">The sequence shown here is derived from an EMBL/GenBank/DDBJ whole genome shotgun (WGS) entry which is preliminary data.</text>
</comment>
<sequence length="102" mass="11674">MFGQYLYPFNFTHHPAISVPCGLNKRGLPMGWQIVGPLGDDYRILVAARTFEMINPFPKLPQLSQQKPLQLQNAEVCNQDSIFGTQTIDVCRQNSEYIWMVT</sequence>
<dbReference type="AlphaFoldDB" id="A0A0K9YPZ5"/>
<dbReference type="InterPro" id="IPR023631">
    <property type="entry name" value="Amidase_dom"/>
</dbReference>